<feature type="compositionally biased region" description="Acidic residues" evidence="1">
    <location>
        <begin position="61"/>
        <end position="79"/>
    </location>
</feature>
<evidence type="ECO:0000259" key="3">
    <source>
        <dbReference type="PROSITE" id="PS51724"/>
    </source>
</evidence>
<gene>
    <name evidence="4" type="ORF">N5A92_09815</name>
</gene>
<comment type="caution">
    <text evidence="4">The sequence shown here is derived from an EMBL/GenBank/DDBJ whole genome shotgun (WGS) entry which is preliminary data.</text>
</comment>
<feature type="compositionally biased region" description="Acidic residues" evidence="1">
    <location>
        <begin position="93"/>
        <end position="113"/>
    </location>
</feature>
<proteinExistence type="predicted"/>
<dbReference type="Proteomes" id="UP001320831">
    <property type="component" value="Unassembled WGS sequence"/>
</dbReference>
<keyword evidence="2" id="KW-0472">Membrane</keyword>
<feature type="compositionally biased region" description="Low complexity" evidence="1">
    <location>
        <begin position="679"/>
        <end position="715"/>
    </location>
</feature>
<feature type="compositionally biased region" description="Basic and acidic residues" evidence="1">
    <location>
        <begin position="272"/>
        <end position="283"/>
    </location>
</feature>
<feature type="domain" description="SPOR" evidence="3">
    <location>
        <begin position="722"/>
        <end position="805"/>
    </location>
</feature>
<organism evidence="4 5">
    <name type="scientific">Chelativorans salis</name>
    <dbReference type="NCBI Taxonomy" id="2978478"/>
    <lineage>
        <taxon>Bacteria</taxon>
        <taxon>Pseudomonadati</taxon>
        <taxon>Pseudomonadota</taxon>
        <taxon>Alphaproteobacteria</taxon>
        <taxon>Hyphomicrobiales</taxon>
        <taxon>Phyllobacteriaceae</taxon>
        <taxon>Chelativorans</taxon>
    </lineage>
</organism>
<evidence type="ECO:0000256" key="1">
    <source>
        <dbReference type="SAM" id="MobiDB-lite"/>
    </source>
</evidence>
<protein>
    <submittedName>
        <fullName evidence="4">SPOR domain-containing protein</fullName>
    </submittedName>
</protein>
<dbReference type="Pfam" id="PF05036">
    <property type="entry name" value="SPOR"/>
    <property type="match status" value="1"/>
</dbReference>
<dbReference type="PROSITE" id="PS51724">
    <property type="entry name" value="SPOR"/>
    <property type="match status" value="1"/>
</dbReference>
<feature type="region of interest" description="Disordered" evidence="1">
    <location>
        <begin position="620"/>
        <end position="652"/>
    </location>
</feature>
<dbReference type="InterPro" id="IPR007730">
    <property type="entry name" value="SPOR-like_dom"/>
</dbReference>
<feature type="transmembrane region" description="Helical" evidence="2">
    <location>
        <begin position="446"/>
        <end position="467"/>
    </location>
</feature>
<feature type="compositionally biased region" description="Low complexity" evidence="1">
    <location>
        <begin position="635"/>
        <end position="652"/>
    </location>
</feature>
<accession>A0ABT2LNT1</accession>
<feature type="compositionally biased region" description="Polar residues" evidence="1">
    <location>
        <begin position="622"/>
        <end position="631"/>
    </location>
</feature>
<dbReference type="SUPFAM" id="SSF110997">
    <property type="entry name" value="Sporulation related repeat"/>
    <property type="match status" value="1"/>
</dbReference>
<sequence length="805" mass="83697">MADSNYSNAAEPKDLAQDDPFAELTRIMGHDTRPIPKSESAQEEPTDNLSLELENELLGDLADEADQPDVADAALDEEEVSFRQYAQAPEPDLSAEEVAEPESTLDDTFESAFDDVFAAEEPAAAEDSEAADDTHAEPSAFAEEGGAEESAGDDPFMIREEDLAALDPDFAMYDQEADAAAATGEEPQAPAQAEHDASFGEDEPVSEQPEYFSAADAAGATYSQVPEDGWIPASTPAGDDAEMPADEPQAITGGDALGEWSPEALFAGLDGQDWHQGGEHDAEPEAPAADPMPPEVDTVEVPEGAVALADNLDVPEVPYQKEEVKAEFDEIEEMLAGAFGEGNDAADGPDDAWMETAPRRTEAPQEQDDEEIDDYLTAGIGAGVGAGIAAYAAQNSGGNAYSDPAASYHDRDIREWSATSDELKPAPGAEPPAAESGRRFGSRTMMAAAVIGGVVILGGVTVFALSFGGGDAEEPALVKADDTPVKVKPENPGGTTIPNQDNQVYRRVSGETEVAEPGQTRLVSNTEEPVDLPALETPTSDPAVETPASDIAAAKVEDRLENPIEEASSGNETATLAPRRVRSFVVQPDGTMVPNDVPEPVETAGNNADEVANAVAADSETVAATQAQATDEPSAAMENAQAAATTGNTQTDADGNIAEAAAANAVSVPSSGPIPPSRPSNIATAQQQQADSSANANSQAPQAQQQGTPTQVAAAEPPPAQAAAGSDWSVQISSQASVEGAQQSYQELAQRYGNLLQGKGVNIVKADIAGKGTYYRVRIPSSSKDEAIRLCEQLKAAGGSCFVSK</sequence>
<name>A0ABT2LNT1_9HYPH</name>
<evidence type="ECO:0000313" key="4">
    <source>
        <dbReference type="EMBL" id="MCT7375328.1"/>
    </source>
</evidence>
<feature type="region of interest" description="Disordered" evidence="1">
    <location>
        <begin position="61"/>
        <end position="256"/>
    </location>
</feature>
<evidence type="ECO:0000313" key="5">
    <source>
        <dbReference type="Proteomes" id="UP001320831"/>
    </source>
</evidence>
<feature type="region of interest" description="Disordered" evidence="1">
    <location>
        <begin position="1"/>
        <end position="48"/>
    </location>
</feature>
<feature type="region of interest" description="Disordered" evidence="1">
    <location>
        <begin position="510"/>
        <end position="547"/>
    </location>
</feature>
<feature type="region of interest" description="Disordered" evidence="1">
    <location>
        <begin position="664"/>
        <end position="728"/>
    </location>
</feature>
<feature type="compositionally biased region" description="Low complexity" evidence="1">
    <location>
        <begin position="178"/>
        <end position="192"/>
    </location>
</feature>
<feature type="region of interest" description="Disordered" evidence="1">
    <location>
        <begin position="340"/>
        <end position="369"/>
    </location>
</feature>
<reference evidence="4 5" key="1">
    <citation type="submission" date="2022-09" db="EMBL/GenBank/DDBJ databases">
        <title>Chelativorans salina sp. nov., a novel slightly halophilic bacterium isolated from a saline lake sediment enrichment.</title>
        <authorList>
            <person name="Gao L."/>
            <person name="Fang B.-Z."/>
            <person name="Li W.-J."/>
        </authorList>
    </citation>
    <scope>NUCLEOTIDE SEQUENCE [LARGE SCALE GENOMIC DNA]</scope>
    <source>
        <strain evidence="4 5">EGI FJ00035</strain>
    </source>
</reference>
<dbReference type="RefSeq" id="WP_260902190.1">
    <property type="nucleotide sequence ID" value="NZ_JAOCZP010000002.1"/>
</dbReference>
<keyword evidence="2" id="KW-1133">Transmembrane helix</keyword>
<feature type="compositionally biased region" description="Low complexity" evidence="1">
    <location>
        <begin position="425"/>
        <end position="435"/>
    </location>
</feature>
<feature type="region of interest" description="Disordered" evidence="1">
    <location>
        <begin position="269"/>
        <end position="297"/>
    </location>
</feature>
<keyword evidence="5" id="KW-1185">Reference proteome</keyword>
<evidence type="ECO:0000256" key="2">
    <source>
        <dbReference type="SAM" id="Phobius"/>
    </source>
</evidence>
<dbReference type="Gene3D" id="3.30.70.1070">
    <property type="entry name" value="Sporulation related repeat"/>
    <property type="match status" value="1"/>
</dbReference>
<keyword evidence="2" id="KW-0812">Transmembrane</keyword>
<dbReference type="InterPro" id="IPR036680">
    <property type="entry name" value="SPOR-like_sf"/>
</dbReference>
<feature type="region of interest" description="Disordered" evidence="1">
    <location>
        <begin position="418"/>
        <end position="438"/>
    </location>
</feature>
<dbReference type="EMBL" id="JAOCZP010000002">
    <property type="protein sequence ID" value="MCT7375328.1"/>
    <property type="molecule type" value="Genomic_DNA"/>
</dbReference>